<dbReference type="Gene3D" id="1.10.10.2840">
    <property type="entry name" value="PucR C-terminal helix-turn-helix domain"/>
    <property type="match status" value="1"/>
</dbReference>
<evidence type="ECO:0000256" key="1">
    <source>
        <dbReference type="SAM" id="MobiDB-lite"/>
    </source>
</evidence>
<protein>
    <submittedName>
        <fullName evidence="4">PucR family transcriptional regulator</fullName>
    </submittedName>
</protein>
<dbReference type="InterPro" id="IPR012914">
    <property type="entry name" value="PucR_dom"/>
</dbReference>
<feature type="compositionally biased region" description="Low complexity" evidence="1">
    <location>
        <begin position="405"/>
        <end position="427"/>
    </location>
</feature>
<feature type="domain" description="PucR C-terminal helix-turn-helix" evidence="3">
    <location>
        <begin position="539"/>
        <end position="597"/>
    </location>
</feature>
<keyword evidence="5" id="KW-1185">Reference proteome</keyword>
<accession>A0A934QDA3</accession>
<dbReference type="Pfam" id="PF07905">
    <property type="entry name" value="PucR"/>
    <property type="match status" value="1"/>
</dbReference>
<dbReference type="PANTHER" id="PTHR33744:SF1">
    <property type="entry name" value="DNA-BINDING TRANSCRIPTIONAL ACTIVATOR ADER"/>
    <property type="match status" value="1"/>
</dbReference>
<gene>
    <name evidence="4" type="ORF">JD292_06300</name>
</gene>
<organism evidence="4 5">
    <name type="scientific">Leucobacter edaphi</name>
    <dbReference type="NCBI Taxonomy" id="2796472"/>
    <lineage>
        <taxon>Bacteria</taxon>
        <taxon>Bacillati</taxon>
        <taxon>Actinomycetota</taxon>
        <taxon>Actinomycetes</taxon>
        <taxon>Micrococcales</taxon>
        <taxon>Microbacteriaceae</taxon>
        <taxon>Leucobacter</taxon>
    </lineage>
</organism>
<dbReference type="PANTHER" id="PTHR33744">
    <property type="entry name" value="CARBOHYDRATE DIACID REGULATOR"/>
    <property type="match status" value="1"/>
</dbReference>
<evidence type="ECO:0000313" key="5">
    <source>
        <dbReference type="Proteomes" id="UP000618733"/>
    </source>
</evidence>
<comment type="caution">
    <text evidence="4">The sequence shown here is derived from an EMBL/GenBank/DDBJ whole genome shotgun (WGS) entry which is preliminary data.</text>
</comment>
<dbReference type="EMBL" id="JAEHOI010000005">
    <property type="protein sequence ID" value="MBK0421681.1"/>
    <property type="molecule type" value="Genomic_DNA"/>
</dbReference>
<reference evidence="4" key="1">
    <citation type="submission" date="2020-12" db="EMBL/GenBank/DDBJ databases">
        <title>Leucobacter sp. CAS2, isolated from Chromium sludge.</title>
        <authorList>
            <person name="Xu Z."/>
        </authorList>
    </citation>
    <scope>NUCLEOTIDE SEQUENCE</scope>
    <source>
        <strain evidence="4">CSA2</strain>
    </source>
</reference>
<name>A0A934QDA3_9MICO</name>
<dbReference type="InterPro" id="IPR042070">
    <property type="entry name" value="PucR_C-HTH_sf"/>
</dbReference>
<dbReference type="InterPro" id="IPR025736">
    <property type="entry name" value="PucR_C-HTH_dom"/>
</dbReference>
<feature type="compositionally biased region" description="Gly residues" evidence="1">
    <location>
        <begin position="219"/>
        <end position="229"/>
    </location>
</feature>
<feature type="region of interest" description="Disordered" evidence="1">
    <location>
        <begin position="215"/>
        <end position="235"/>
    </location>
</feature>
<proteinExistence type="predicted"/>
<evidence type="ECO:0000259" key="3">
    <source>
        <dbReference type="Pfam" id="PF13556"/>
    </source>
</evidence>
<dbReference type="AlphaFoldDB" id="A0A934QDA3"/>
<dbReference type="Pfam" id="PF13556">
    <property type="entry name" value="HTH_30"/>
    <property type="match status" value="1"/>
</dbReference>
<sequence length="615" mass="63556">MFHTNCTIVVVDLSSTPLPAVSDVIAFPELIAAGPELVAGGSGMDRPVRWAHVVAGGDAIGLLDGGELVLTTGAGWPRDERSLGRLAEELAAKDPAAVVFEVGTHFDAAPAPLVAACEQGGIPLIALHREVRFVQLTQRLHQRVLASQHEALAARAEVHAMLTELGLNRSPVDYVIERLADTLDAPVVLADSAGNVVAWAGRGAEPEEILGAWQDPAAGGVGSATGSGSGNETVPVEAQGKRWGHLTALPGPQHAAGRRTVLELGAFALALGRLADADGEQWLRDSSKRMFDALLTGRFRRDAEIAAQLTATGLPVAGRVLAGATLSSVGAFGAHGGLERTLLETALRRAVAPEGRVLIAQDPRAGGGSSEVYPAGRRPGDDDDRAPDLLVLLSFPGGDPRLDPGRGAASGGADTAAPGGPGSDPAAAVPPLAARLARELDMLIPTTTPPEWRAHLGLGVPARSVRGLITSLEQVRAAGRLSPTAAVGRVTVQEAERQALAFLVRGLSASPEVNAFASETLGPLLAHDAGAGPGHSGDLVRVLQAYLRHPTNRSLAAQRARLSRSVFYQRLALIEEVLGVDLADGPTIATLTVALLAHEAGGPAPRPDQGLSRRS</sequence>
<evidence type="ECO:0000313" key="4">
    <source>
        <dbReference type="EMBL" id="MBK0421681.1"/>
    </source>
</evidence>
<feature type="region of interest" description="Disordered" evidence="1">
    <location>
        <begin position="360"/>
        <end position="427"/>
    </location>
</feature>
<dbReference type="InterPro" id="IPR051448">
    <property type="entry name" value="CdaR-like_regulators"/>
</dbReference>
<dbReference type="Proteomes" id="UP000618733">
    <property type="component" value="Unassembled WGS sequence"/>
</dbReference>
<evidence type="ECO:0000259" key="2">
    <source>
        <dbReference type="Pfam" id="PF07905"/>
    </source>
</evidence>
<feature type="domain" description="Purine catabolism PurC-like" evidence="2">
    <location>
        <begin position="23"/>
        <end position="143"/>
    </location>
</feature>